<organism evidence="2 3">
    <name type="scientific">Spirobacillus cienkowskii</name>
    <dbReference type="NCBI Taxonomy" id="495820"/>
    <lineage>
        <taxon>Bacteria</taxon>
        <taxon>Pseudomonadati</taxon>
        <taxon>Bdellovibrionota</taxon>
        <taxon>Oligoflexia</taxon>
        <taxon>Silvanigrellales</taxon>
        <taxon>Spirobacillus</taxon>
    </lineage>
</organism>
<reference evidence="2" key="1">
    <citation type="submission" date="2018-04" db="EMBL/GenBank/DDBJ databases">
        <title>Draft genome sequence of the Candidatus Spirobacillus cienkowskii, a pathogen of freshwater Daphnia species, reconstructed from hemolymph metagenomic reads.</title>
        <authorList>
            <person name="Bresciani L."/>
            <person name="Lemos L.N."/>
            <person name="Wale N."/>
            <person name="Lin J.Y."/>
            <person name="Fernandes G.R."/>
            <person name="Duffy M.A."/>
            <person name="Rodrigues J.M."/>
        </authorList>
    </citation>
    <scope>NUCLEOTIDE SEQUENCE [LARGE SCALE GENOMIC DNA]</scope>
    <source>
        <strain evidence="2">Binning01</strain>
    </source>
</reference>
<name>A0A369KSL8_9BACT</name>
<dbReference type="Pfam" id="PF01739">
    <property type="entry name" value="CheR"/>
    <property type="match status" value="1"/>
</dbReference>
<dbReference type="GO" id="GO:0008757">
    <property type="term" value="F:S-adenosylmethionine-dependent methyltransferase activity"/>
    <property type="evidence" value="ECO:0007669"/>
    <property type="project" value="InterPro"/>
</dbReference>
<evidence type="ECO:0000313" key="2">
    <source>
        <dbReference type="EMBL" id="RDB36390.1"/>
    </source>
</evidence>
<keyword evidence="3" id="KW-1185">Reference proteome</keyword>
<dbReference type="EMBL" id="QOVW01000061">
    <property type="protein sequence ID" value="RDB36390.1"/>
    <property type="molecule type" value="Genomic_DNA"/>
</dbReference>
<dbReference type="PROSITE" id="PS50123">
    <property type="entry name" value="CHER"/>
    <property type="match status" value="1"/>
</dbReference>
<dbReference type="Proteomes" id="UP000253934">
    <property type="component" value="Unassembled WGS sequence"/>
</dbReference>
<accession>A0A369KSL8</accession>
<dbReference type="PANTHER" id="PTHR24422:SF10">
    <property type="entry name" value="CHEMOTAXIS PROTEIN METHYLTRANSFERASE 2"/>
    <property type="match status" value="1"/>
</dbReference>
<feature type="domain" description="CheR-type methyltransferase" evidence="1">
    <location>
        <begin position="1"/>
        <end position="267"/>
    </location>
</feature>
<dbReference type="InterPro" id="IPR022642">
    <property type="entry name" value="CheR_C"/>
</dbReference>
<dbReference type="SUPFAM" id="SSF53335">
    <property type="entry name" value="S-adenosyl-L-methionine-dependent methyltransferases"/>
    <property type="match status" value="1"/>
</dbReference>
<dbReference type="Gene3D" id="3.40.50.150">
    <property type="entry name" value="Vaccinia Virus protein VP39"/>
    <property type="match status" value="1"/>
</dbReference>
<evidence type="ECO:0000259" key="1">
    <source>
        <dbReference type="PROSITE" id="PS50123"/>
    </source>
</evidence>
<comment type="caution">
    <text evidence="2">The sequence shown here is derived from an EMBL/GenBank/DDBJ whole genome shotgun (WGS) entry which is preliminary data.</text>
</comment>
<dbReference type="InterPro" id="IPR029063">
    <property type="entry name" value="SAM-dependent_MTases_sf"/>
</dbReference>
<dbReference type="AlphaFoldDB" id="A0A369KSL8"/>
<dbReference type="PANTHER" id="PTHR24422">
    <property type="entry name" value="CHEMOTAXIS PROTEIN METHYLTRANSFERASE"/>
    <property type="match status" value="1"/>
</dbReference>
<dbReference type="InterPro" id="IPR050903">
    <property type="entry name" value="Bact_Chemotaxis_MeTrfase"/>
</dbReference>
<dbReference type="SMART" id="SM00138">
    <property type="entry name" value="MeTrc"/>
    <property type="match status" value="1"/>
</dbReference>
<evidence type="ECO:0000313" key="3">
    <source>
        <dbReference type="Proteomes" id="UP000253934"/>
    </source>
</evidence>
<dbReference type="PRINTS" id="PR00996">
    <property type="entry name" value="CHERMTFRASE"/>
</dbReference>
<proteinExistence type="predicted"/>
<dbReference type="InterPro" id="IPR000780">
    <property type="entry name" value="CheR_MeTrfase"/>
</dbReference>
<sequence length="267" mass="30671">MTIDAFSGEDREKIYAMAENMTGNCQSGTYRREIIISNVLRRIQVKKSNTLDEYLQSAIADDQEFAQLLSAFTIHTTEWFREMPHYKKFEALLSEKFKGTKKFKMHSGGCSTGEEVYSFGLVLEAFRSQNSGFDYEYQAFDIDPVSVEMAKKALYPMKDFAKIGPNYQKFVKKMEKEDSITVDQNIKSRSHFYTDNLIKLQNMAPTYNVIVCRNVLIYFTPDKVKEIIAKLVMRLIKGGVLIIGHSDSLDPKSFNLKSLGNSMFEKL</sequence>
<gene>
    <name evidence="2" type="ORF">DCC88_05155</name>
</gene>
<protein>
    <recommendedName>
        <fullName evidence="1">CheR-type methyltransferase domain-containing protein</fullName>
    </recommendedName>
</protein>